<dbReference type="InterPro" id="IPR036322">
    <property type="entry name" value="WD40_repeat_dom_sf"/>
</dbReference>
<dbReference type="SUPFAM" id="SSF50729">
    <property type="entry name" value="PH domain-like"/>
    <property type="match status" value="1"/>
</dbReference>
<dbReference type="PROSITE" id="PS51783">
    <property type="entry name" value="PH_BEACH"/>
    <property type="match status" value="1"/>
</dbReference>
<keyword evidence="4" id="KW-1185">Reference proteome</keyword>
<dbReference type="InterPro" id="IPR000409">
    <property type="entry name" value="BEACH_dom"/>
</dbReference>
<evidence type="ECO:0000313" key="3">
    <source>
        <dbReference type="EMBL" id="KAK8883291.1"/>
    </source>
</evidence>
<proteinExistence type="predicted"/>
<dbReference type="InterPro" id="IPR023362">
    <property type="entry name" value="PH-BEACH_dom"/>
</dbReference>
<dbReference type="SMART" id="SM01026">
    <property type="entry name" value="Beach"/>
    <property type="match status" value="1"/>
</dbReference>
<dbReference type="Gene3D" id="1.10.1540.10">
    <property type="entry name" value="BEACH domain"/>
    <property type="match status" value="1"/>
</dbReference>
<dbReference type="InterPro" id="IPR036372">
    <property type="entry name" value="BEACH_dom_sf"/>
</dbReference>
<comment type="caution">
    <text evidence="3">The sequence shown here is derived from an EMBL/GenBank/DDBJ whole genome shotgun (WGS) entry which is preliminary data.</text>
</comment>
<name>A0ABR2JWZ9_9EUKA</name>
<accession>A0ABR2JWZ9</accession>
<dbReference type="InterPro" id="IPR050865">
    <property type="entry name" value="BEACH_Domain"/>
</dbReference>
<dbReference type="SUPFAM" id="SSF50978">
    <property type="entry name" value="WD40 repeat-like"/>
    <property type="match status" value="1"/>
</dbReference>
<dbReference type="SUPFAM" id="SSF81837">
    <property type="entry name" value="BEACH domain"/>
    <property type="match status" value="1"/>
</dbReference>
<dbReference type="PANTHER" id="PTHR13743">
    <property type="entry name" value="BEIGE/BEACH-RELATED"/>
    <property type="match status" value="1"/>
</dbReference>
<sequence>MIFTKLFGIKSKIDTGQTEFQNLVKELNPKSPLNEVQICAQSYNHFFSDDSPEKLITYPIKKDAIQFLQYLIPAAISVLEQNLDSEDIISCLSSISIFIQKDKDDVPNLYRLTIQILTSTNKFVLGKSESILRNFTNNIHFCEKIINQDFFDIYQIGKSIGEINSNMSFILLRRCIEKTKSLPNQKIINEIKQHFSESSAEHLCLIATIYQYSKTQLDFDAFNQRIKMINNCLCYEILFLTNSSLAKSKILELFQDPNDELGTSLLQLYLKVPMLFQKSSFLIKYLQFVDSKSQFQFFQNVKKEGSEKLKETIDKVLPPWKSKVDGITLFSVLKTSFNSDNLVLILNQILTSPEKEDLVSSFKTVPNFSNLISSLFETIIEPDQFQIEFSHLVQLITSGSTNVIPCLFKICQNNDPVNYIDAFKTFFPQLIEIPDFVAHLPELSDNEMLHIYLLTPEILYPSVIKGLADFLASLSKSGPHEIIDKIIVEKFENSELKNLNQNELTKLSKGLLQKESVKLGSVKIPSLIPKISHFTFSSLSDRYVVGKYLLEKRIIDNDSTLIPTIGVQFLTAEAAYSILSKPQILFELTNTTFPHSPVYQFEQDKQESFLTLFDLKAKFEFRVDQYDQEFTVLECTNPIVKFKNNALFVGDVKFPCILKKWHSISIKNKSSTGSLHIAVDSVHKATVDQTGTVTIGSRTSPPGSTFYVKAPVNFRGQIGKSVIFVDYKGFAYHSPRMNAIPKILSRLLGTDNREEFSLYVNSLLNIQFILNESIEISVLLGFLRQIFIIKHELVTEEVVQVILGLISTTGTIDWTLFKCIFVDYILWSKLHNVLLTPICTMILNILTVQPLDSSAIQNLSLYHFFLDLSIFLNINCELMNKVVFLLSRQEEDKMSAFTIHLLKERVPQSLHFLMENENSIIDTIPIKFIPFTKPKLSIQILRMYSIKCIQSDTFLNFEELEKLVPYFETLMRYKDFWVSLFSIACKCTFQDIQSYRGIELKVPKMIDIIFKLLCKFYSSDKEEDDEIFLETLSDIVASIIIASNVDFLPHMSSFKALSHFCLVSKKDVADPILFDSFEPCRLPIDKSNNNRIESNNDSHSNPQNNLFIYKSEQFLQGKDLWFGLKSDNFSEICDEITKRKLLINISRSQVNPHNQENAENNSDKMRIDKNVIFYENVIKIITNFLIKNISSDKNLMNELLLFGSNVDPQVTMKVHHSIVFSFLRRTKPQPEFLVFLKKMIIAGWWETRLDELLSAISIVSLRVDENDSKTWKEISNIFKCILSLTSDYNRIQFTLYSNSLFHKSILNDISNLMFYLHILLSDSFLSLSKSFIQEIWYNFLYSLGSLNNYDELINLIYGTTTTTNQIPIIQRINEVVNSTSFFTEISNDDEPFCSILKNKARLFYEAFINEQKEQMNDIYENIRTFRNKNKSFKINNKGNFLFNPDLIEEVTKEIEKFAFMVRFNILSFRNESDSFKLWSLLPKKSLNKYQICPSVVPFSVPTLLVPFVTDVDLSDHKSYEKLRMVNVKTFGDSLNELNSSLSSVEVPHCVDTYVSQPFFNISWKLNKNMFFSIFNFYGKITDIDSIFIVNGSSEISSVLVSCESGFFIIVDASINETEDDKQIFIHNQPKSLKFDTFIDNCASNYYGKVALFNGHVVLHFNVRDIFVFVPRDYLRERVAVEVWFVRGFSLFLRFIDKNAVGTFCEKLNQSIEMNSIPSSKSFYSISFSKNFFRKSKKLNEVIESYQKVWIQNKMSNFIYLLILNFCGNRSFSCTFQYPVMPWPIAQRDMSKPMGQQTAERGLKFARNLAICPDGYMYKQLYSNPSIVLHFMQRIQPFTNDAIDSNNGLFDHDDQLFKGLEIEWSQASEASKTDVTELVPEVFSLPEVFMNPNHACLLKGDEGSQAGESLFVLPDGASDPPSLCFSLRSQLDSRSDVEKWIDLVFGAKMTGEKALESLNVFSPCAAGRMATYVSSEAELDDNMIQYGVLPAQLFAKEHPGKDPTLKSGHRSLLGEQNLPIFCQNLNLKAINSSTIEKVDDALFDEGTIELVSVLQMFLDLSDKKVVFNDELFQWQLPLSIDLNFGQPNSNTNLNELNANTVMAVRLSFDRSMIAVVIENGTLIVYRCLTGKNKKNVTSLHHLTTCFLPAEYLDGFIGHQFNRCAVSPHLNLAVEVSKKTVFCFHLSSSKFIRAIEFAHDLLDVQIAESFDMIVGFGATSIEAVTVNGTKIASIEIERNSDEEINCSDVALNEVDDAILIATGMSDGSIRIWRVDVMHAAFVLSARVDFGCEKRVRLVKFAENGSALLAVDEEGRAKMFVGAEGVSGALFQPGAVASCAKCNKKDNHYFECSMCKLYFCQNCVEITDNVAICKNCLERVIRNSSIDII</sequence>
<evidence type="ECO:0000313" key="4">
    <source>
        <dbReference type="Proteomes" id="UP001470230"/>
    </source>
</evidence>
<feature type="domain" description="BEACH-type PH" evidence="2">
    <location>
        <begin position="1575"/>
        <end position="1708"/>
    </location>
</feature>
<organism evidence="3 4">
    <name type="scientific">Tritrichomonas musculus</name>
    <dbReference type="NCBI Taxonomy" id="1915356"/>
    <lineage>
        <taxon>Eukaryota</taxon>
        <taxon>Metamonada</taxon>
        <taxon>Parabasalia</taxon>
        <taxon>Tritrichomonadida</taxon>
        <taxon>Tritrichomonadidae</taxon>
        <taxon>Tritrichomonas</taxon>
    </lineage>
</organism>
<dbReference type="Proteomes" id="UP001470230">
    <property type="component" value="Unassembled WGS sequence"/>
</dbReference>
<protein>
    <recommendedName>
        <fullName evidence="5">BEACH domain-containing protein</fullName>
    </recommendedName>
</protein>
<evidence type="ECO:0000259" key="1">
    <source>
        <dbReference type="PROSITE" id="PS50197"/>
    </source>
</evidence>
<dbReference type="InterPro" id="IPR015943">
    <property type="entry name" value="WD40/YVTN_repeat-like_dom_sf"/>
</dbReference>
<reference evidence="3 4" key="1">
    <citation type="submission" date="2024-04" db="EMBL/GenBank/DDBJ databases">
        <title>Tritrichomonas musculus Genome.</title>
        <authorList>
            <person name="Alves-Ferreira E."/>
            <person name="Grigg M."/>
            <person name="Lorenzi H."/>
            <person name="Galac M."/>
        </authorList>
    </citation>
    <scope>NUCLEOTIDE SEQUENCE [LARGE SCALE GENOMIC DNA]</scope>
    <source>
        <strain evidence="3 4">EAF2021</strain>
    </source>
</reference>
<gene>
    <name evidence="3" type="ORF">M9Y10_045942</name>
</gene>
<feature type="domain" description="BEACH" evidence="1">
    <location>
        <begin position="1734"/>
        <end position="2000"/>
    </location>
</feature>
<dbReference type="PANTHER" id="PTHR13743:SF112">
    <property type="entry name" value="BEACH DOMAIN-CONTAINING PROTEIN"/>
    <property type="match status" value="1"/>
</dbReference>
<dbReference type="EMBL" id="JAPFFF010000009">
    <property type="protein sequence ID" value="KAK8883291.1"/>
    <property type="molecule type" value="Genomic_DNA"/>
</dbReference>
<dbReference type="Gene3D" id="2.130.10.10">
    <property type="entry name" value="YVTN repeat-like/Quinoprotein amine dehydrogenase"/>
    <property type="match status" value="1"/>
</dbReference>
<dbReference type="Pfam" id="PF02138">
    <property type="entry name" value="Beach"/>
    <property type="match status" value="1"/>
</dbReference>
<evidence type="ECO:0000259" key="2">
    <source>
        <dbReference type="PROSITE" id="PS51783"/>
    </source>
</evidence>
<dbReference type="PROSITE" id="PS50197">
    <property type="entry name" value="BEACH"/>
    <property type="match status" value="1"/>
</dbReference>
<evidence type="ECO:0008006" key="5">
    <source>
        <dbReference type="Google" id="ProtNLM"/>
    </source>
</evidence>